<evidence type="ECO:0000256" key="1">
    <source>
        <dbReference type="SAM" id="MobiDB-lite"/>
    </source>
</evidence>
<feature type="compositionally biased region" description="Polar residues" evidence="1">
    <location>
        <begin position="204"/>
        <end position="218"/>
    </location>
</feature>
<feature type="compositionally biased region" description="Low complexity" evidence="1">
    <location>
        <begin position="152"/>
        <end position="161"/>
    </location>
</feature>
<evidence type="ECO:0000313" key="4">
    <source>
        <dbReference type="Proteomes" id="UP000566819"/>
    </source>
</evidence>
<reference evidence="3 4" key="1">
    <citation type="submission" date="2020-03" db="EMBL/GenBank/DDBJ databases">
        <title>Draft Genome Sequence of Cudoniella acicularis.</title>
        <authorList>
            <person name="Buettner E."/>
            <person name="Kellner H."/>
        </authorList>
    </citation>
    <scope>NUCLEOTIDE SEQUENCE [LARGE SCALE GENOMIC DNA]</scope>
    <source>
        <strain evidence="3 4">DSM 108380</strain>
    </source>
</reference>
<dbReference type="Pfam" id="PF09816">
    <property type="entry name" value="EAF"/>
    <property type="match status" value="1"/>
</dbReference>
<evidence type="ECO:0000313" key="3">
    <source>
        <dbReference type="EMBL" id="KAF4630305.1"/>
    </source>
</evidence>
<proteinExistence type="predicted"/>
<name>A0A8H4RHS0_9HELO</name>
<dbReference type="EMBL" id="JAAMPI010000564">
    <property type="protein sequence ID" value="KAF4630305.1"/>
    <property type="molecule type" value="Genomic_DNA"/>
</dbReference>
<gene>
    <name evidence="3" type="ORF">G7Y89_g7833</name>
</gene>
<accession>A0A8H4RHS0</accession>
<keyword evidence="4" id="KW-1185">Reference proteome</keyword>
<feature type="compositionally biased region" description="Acidic residues" evidence="1">
    <location>
        <begin position="220"/>
        <end position="234"/>
    </location>
</feature>
<feature type="compositionally biased region" description="Acidic residues" evidence="1">
    <location>
        <begin position="256"/>
        <end position="266"/>
    </location>
</feature>
<feature type="compositionally biased region" description="Basic and acidic residues" evidence="1">
    <location>
        <begin position="235"/>
        <end position="244"/>
    </location>
</feature>
<feature type="region of interest" description="Disordered" evidence="1">
    <location>
        <begin position="38"/>
        <end position="67"/>
    </location>
</feature>
<protein>
    <recommendedName>
        <fullName evidence="2">Transcription elongation factor Eaf N-terminal domain-containing protein</fullName>
    </recommendedName>
</protein>
<feature type="region of interest" description="Disordered" evidence="1">
    <location>
        <begin position="124"/>
        <end position="288"/>
    </location>
</feature>
<dbReference type="InterPro" id="IPR019194">
    <property type="entry name" value="Tscrpt_elong_fac_Eaf_N"/>
</dbReference>
<feature type="compositionally biased region" description="Acidic residues" evidence="1">
    <location>
        <begin position="184"/>
        <end position="195"/>
    </location>
</feature>
<dbReference type="Proteomes" id="UP000566819">
    <property type="component" value="Unassembled WGS sequence"/>
</dbReference>
<feature type="domain" description="Transcription elongation factor Eaf N-terminal" evidence="2">
    <location>
        <begin position="17"/>
        <end position="116"/>
    </location>
</feature>
<feature type="compositionally biased region" description="Basic and acidic residues" evidence="1">
    <location>
        <begin position="170"/>
        <end position="183"/>
    </location>
</feature>
<evidence type="ECO:0000259" key="2">
    <source>
        <dbReference type="Pfam" id="PF09816"/>
    </source>
</evidence>
<organism evidence="3 4">
    <name type="scientific">Cudoniella acicularis</name>
    <dbReference type="NCBI Taxonomy" id="354080"/>
    <lineage>
        <taxon>Eukaryota</taxon>
        <taxon>Fungi</taxon>
        <taxon>Dikarya</taxon>
        <taxon>Ascomycota</taxon>
        <taxon>Pezizomycotina</taxon>
        <taxon>Leotiomycetes</taxon>
        <taxon>Helotiales</taxon>
        <taxon>Tricladiaceae</taxon>
        <taxon>Cudoniella</taxon>
    </lineage>
</organism>
<comment type="caution">
    <text evidence="3">The sequence shown here is derived from an EMBL/GenBank/DDBJ whole genome shotgun (WGS) entry which is preliminary data.</text>
</comment>
<dbReference type="AlphaFoldDB" id="A0A8H4RHS0"/>
<sequence length="288" mass="31996">MTALTAGSIDLDKPGKYPIVLSDALLGKTSREVYTGIRYNHKPDPSSNSSSMHLEPSDSDPTSYDLSLRDNSDKYAYHGVRTSADGQYVLIFDPVKKHFVLHRIDSTFDMNLVSTPWTQDESTLRSEYDQLKGTSPKAPVAAQPPKRRPSKTTKNAAAATKSEPKRKKAEKVTKPKPPPREPTPEEEEDESDDGLTIEYPDGPQQYTYQPTPVFQRNASESEEDSDAEGEEYEDERNQDVDHLKLPSPANNVSALSDEDMEADLEAELERELEAAGNGADESSESEEE</sequence>
<dbReference type="OrthoDB" id="125903at2759"/>